<evidence type="ECO:0000313" key="3">
    <source>
        <dbReference type="EMBL" id="EDM78902.1"/>
    </source>
</evidence>
<dbReference type="EMBL" id="ABCS01000025">
    <property type="protein sequence ID" value="EDM78902.1"/>
    <property type="molecule type" value="Genomic_DNA"/>
</dbReference>
<dbReference type="eggNOG" id="COG1633">
    <property type="taxonomic scope" value="Bacteria"/>
</dbReference>
<feature type="region of interest" description="Disordered" evidence="1">
    <location>
        <begin position="28"/>
        <end position="105"/>
    </location>
</feature>
<feature type="signal peptide" evidence="2">
    <location>
        <begin position="1"/>
        <end position="25"/>
    </location>
</feature>
<gene>
    <name evidence="3" type="ORF">PPSIR1_03498</name>
</gene>
<accession>A6G5F9</accession>
<keyword evidence="4" id="KW-1185">Reference proteome</keyword>
<evidence type="ECO:0008006" key="5">
    <source>
        <dbReference type="Google" id="ProtNLM"/>
    </source>
</evidence>
<feature type="compositionally biased region" description="Low complexity" evidence="1">
    <location>
        <begin position="86"/>
        <end position="101"/>
    </location>
</feature>
<dbReference type="Gene3D" id="1.10.620.20">
    <property type="entry name" value="Ribonucleotide Reductase, subunit A"/>
    <property type="match status" value="1"/>
</dbReference>
<comment type="caution">
    <text evidence="3">The sequence shown here is derived from an EMBL/GenBank/DDBJ whole genome shotgun (WGS) entry which is preliminary data.</text>
</comment>
<dbReference type="STRING" id="391625.PPSIR1_03498"/>
<dbReference type="OrthoDB" id="5502251at2"/>
<evidence type="ECO:0000256" key="2">
    <source>
        <dbReference type="SAM" id="SignalP"/>
    </source>
</evidence>
<dbReference type="InterPro" id="IPR009078">
    <property type="entry name" value="Ferritin-like_SF"/>
</dbReference>
<evidence type="ECO:0000256" key="1">
    <source>
        <dbReference type="SAM" id="MobiDB-lite"/>
    </source>
</evidence>
<evidence type="ECO:0000313" key="4">
    <source>
        <dbReference type="Proteomes" id="UP000005801"/>
    </source>
</evidence>
<dbReference type="PROSITE" id="PS51257">
    <property type="entry name" value="PROKAR_LIPOPROTEIN"/>
    <property type="match status" value="1"/>
</dbReference>
<organism evidence="3 4">
    <name type="scientific">Plesiocystis pacifica SIR-1</name>
    <dbReference type="NCBI Taxonomy" id="391625"/>
    <lineage>
        <taxon>Bacteria</taxon>
        <taxon>Pseudomonadati</taxon>
        <taxon>Myxococcota</taxon>
        <taxon>Polyangia</taxon>
        <taxon>Nannocystales</taxon>
        <taxon>Nannocystaceae</taxon>
        <taxon>Plesiocystis</taxon>
    </lineage>
</organism>
<feature type="compositionally biased region" description="Acidic residues" evidence="1">
    <location>
        <begin position="46"/>
        <end position="70"/>
    </location>
</feature>
<name>A6G5F9_9BACT</name>
<dbReference type="InterPro" id="IPR012348">
    <property type="entry name" value="RNR-like"/>
</dbReference>
<keyword evidence="2" id="KW-0732">Signal</keyword>
<dbReference type="RefSeq" id="WP_006971958.1">
    <property type="nucleotide sequence ID" value="NZ_ABCS01000025.1"/>
</dbReference>
<reference evidence="3 4" key="1">
    <citation type="submission" date="2007-06" db="EMBL/GenBank/DDBJ databases">
        <authorList>
            <person name="Shimkets L."/>
            <person name="Ferriera S."/>
            <person name="Johnson J."/>
            <person name="Kravitz S."/>
            <person name="Beeson K."/>
            <person name="Sutton G."/>
            <person name="Rogers Y.-H."/>
            <person name="Friedman R."/>
            <person name="Frazier M."/>
            <person name="Venter J.C."/>
        </authorList>
    </citation>
    <scope>NUCLEOTIDE SEQUENCE [LARGE SCALE GENOMIC DNA]</scope>
    <source>
        <strain evidence="3 4">SIR-1</strain>
    </source>
</reference>
<dbReference type="Proteomes" id="UP000005801">
    <property type="component" value="Unassembled WGS sequence"/>
</dbReference>
<protein>
    <recommendedName>
        <fullName evidence="5">Lipoprotein</fullName>
    </recommendedName>
</protein>
<proteinExistence type="predicted"/>
<sequence length="464" mass="48927">MRRCAIDRLRRHLLSSLGLALPLLAAGCGDSGTNDEGAGVTTNPDEGADLGDEAEQSEDDQGDAVDEESMDSSTGSESSDSESSGEDTSTSSSEDSSSSTTGGEGCEVSFESFGLPNGSWPECALEEWGPFGCPNEFYLACVPLEGADSCDELCPEGVCEACVDHPIVLDGIGSCGPYELDGECCSLVALEDDCGGGIEGRPFIVDGQLRFASVRAGESTRAAPLPSTLADHLADHWTRVARAEHASVASFARFAAQLLAVGAPPQLIRDAARAAVDETRHARAALRLAARHRGHDCSFGPLDVRRSLAPSSSAQPLDRSELLVALTLACVDEGCVGETLSALEMLHAAETCRDASPTLARLLEGIAADELRHATLAWRFVAWALDQRPELRPAVARRFAQALPRRAAGPAPEVLSEHDQQLLAHGCLPEAHRARLRRQGLAELIEPCAQALLARADTRGAATL</sequence>
<feature type="chain" id="PRO_5002693670" description="Lipoprotein" evidence="2">
    <location>
        <begin position="26"/>
        <end position="464"/>
    </location>
</feature>
<dbReference type="SUPFAM" id="SSF47240">
    <property type="entry name" value="Ferritin-like"/>
    <property type="match status" value="1"/>
</dbReference>
<dbReference type="AlphaFoldDB" id="A6G5F9"/>
<dbReference type="GO" id="GO:0016491">
    <property type="term" value="F:oxidoreductase activity"/>
    <property type="evidence" value="ECO:0007669"/>
    <property type="project" value="InterPro"/>
</dbReference>